<dbReference type="EMBL" id="HBUE01132559">
    <property type="protein sequence ID" value="CAG6497136.1"/>
    <property type="molecule type" value="Transcribed_RNA"/>
</dbReference>
<dbReference type="GO" id="GO:0005546">
    <property type="term" value="F:phosphatidylinositol-4,5-bisphosphate binding"/>
    <property type="evidence" value="ECO:0007669"/>
    <property type="project" value="UniProtKB-ARBA"/>
</dbReference>
<dbReference type="GO" id="GO:0048803">
    <property type="term" value="P:imaginal disc-derived male genitalia morphogenesis"/>
    <property type="evidence" value="ECO:0007669"/>
    <property type="project" value="UniProtKB-ARBA"/>
</dbReference>
<feature type="binding site" evidence="10">
    <location>
        <begin position="121"/>
        <end position="128"/>
    </location>
    <ligand>
        <name>ATP</name>
        <dbReference type="ChEBI" id="CHEBI:30616"/>
    </ligand>
</feature>
<dbReference type="InterPro" id="IPR036072">
    <property type="entry name" value="MYSc_Myo1"/>
</dbReference>
<dbReference type="GO" id="GO:0005938">
    <property type="term" value="C:cell cortex"/>
    <property type="evidence" value="ECO:0007669"/>
    <property type="project" value="UniProtKB-ARBA"/>
</dbReference>
<dbReference type="GO" id="GO:0030048">
    <property type="term" value="P:actin filament-based movement"/>
    <property type="evidence" value="ECO:0007669"/>
    <property type="project" value="TreeGrafter"/>
</dbReference>
<dbReference type="PROSITE" id="PS51757">
    <property type="entry name" value="TH1"/>
    <property type="match status" value="1"/>
</dbReference>
<evidence type="ECO:0000256" key="4">
    <source>
        <dbReference type="ARBA" id="ARBA00022741"/>
    </source>
</evidence>
<keyword evidence="6" id="KW-0446">Lipid-binding</keyword>
<dbReference type="GO" id="GO:0007015">
    <property type="term" value="P:actin filament organization"/>
    <property type="evidence" value="ECO:0007669"/>
    <property type="project" value="TreeGrafter"/>
</dbReference>
<feature type="domain" description="Myosin motor" evidence="12">
    <location>
        <begin position="28"/>
        <end position="707"/>
    </location>
</feature>
<dbReference type="PROSITE" id="PS51456">
    <property type="entry name" value="MYOSIN_MOTOR"/>
    <property type="match status" value="1"/>
</dbReference>
<feature type="region of interest" description="Actin-binding" evidence="10">
    <location>
        <begin position="584"/>
        <end position="606"/>
    </location>
</feature>
<evidence type="ECO:0000256" key="10">
    <source>
        <dbReference type="PROSITE-ProRule" id="PRU00782"/>
    </source>
</evidence>
<reference evidence="14" key="1">
    <citation type="submission" date="2021-05" db="EMBL/GenBank/DDBJ databases">
        <authorList>
            <person name="Alioto T."/>
            <person name="Alioto T."/>
            <person name="Gomez Garrido J."/>
        </authorList>
    </citation>
    <scope>NUCLEOTIDE SEQUENCE</scope>
</reference>
<protein>
    <submittedName>
        <fullName evidence="14">Myosin-IB</fullName>
    </submittedName>
</protein>
<evidence type="ECO:0000256" key="11">
    <source>
        <dbReference type="SAM" id="MobiDB-lite"/>
    </source>
</evidence>
<dbReference type="FunFam" id="1.20.58.530:FF:000004">
    <property type="entry name" value="Unconventional myosin ID"/>
    <property type="match status" value="1"/>
</dbReference>
<dbReference type="InterPro" id="IPR027417">
    <property type="entry name" value="P-loop_NTPase"/>
</dbReference>
<dbReference type="GO" id="GO:0006897">
    <property type="term" value="P:endocytosis"/>
    <property type="evidence" value="ECO:0007669"/>
    <property type="project" value="TreeGrafter"/>
</dbReference>
<dbReference type="PANTHER" id="PTHR13140:SF679">
    <property type="entry name" value="UNCONVENTIONAL MYOSIN IC"/>
    <property type="match status" value="1"/>
</dbReference>
<dbReference type="Gene3D" id="1.20.58.530">
    <property type="match status" value="1"/>
</dbReference>
<feature type="domain" description="TH1" evidence="13">
    <location>
        <begin position="861"/>
        <end position="1040"/>
    </location>
</feature>
<evidence type="ECO:0000256" key="3">
    <source>
        <dbReference type="ARBA" id="ARBA00022737"/>
    </source>
</evidence>
<feature type="region of interest" description="Disordered" evidence="11">
    <location>
        <begin position="1"/>
        <end position="21"/>
    </location>
</feature>
<sequence>MQKSNRMSNSPKFGTNMERGLHDRDRVGLQDQVLLENYQSEDAFIDNLKKRFQENLIYTYIGHVLISVNPYKELPIYTEDDVKEYRKRHFFEAPPHVFALSDNAYRSLTEENRGQCILISGESGSGKTEASKKVLQFIAAATGHTTSVEGVKDKLLQSNPVLEAFGNAKTNRNDNSSRFGKYMDVQFDFRGAPEGGNILNYLLEKSRVVHQSGGERNFHIFYQLLAGADDALLQELHLKRKLDTYYYLSDGDNGHSAGIRDAENFRQVQKAMAVIEIPDEEQRLILDIVASVLHMGNVGFTEEEGRAKILKPESVTAIAKLLGCELDQLRSAFTHRTIEARGDIVTSPLNRDMAIYARDALAKAVYDRLFTWLVSRINTSLHAAHIAKKNSVMGILDIYGFEIFRKNSFEQFCINFCNEKLQQLFIELTLKQEQEEYLREGIEWEPVQYFDNKVICNLIEEKHKGIIALMDEECLRPGDPTDLSFLRKMNDNLGEHAHYICHSRASTTVQKTLGRDEFRLVHYAGDVTYNVHGFLDKNNDLLFRDLKEAMASCKNEIITKCFPSSDISSKKRPETAVTQFKNSLNNLMDILMCKEPSYIRCIKPNDMQAHGHFDVELVRHQVKYLGLMENLRVRRAGFAYRRTYELFLQRYKCLSRQTWPHYHGPAKEGVQILACELGYEKDDYRMGKTKIFIRLPKTLFETEDAFQAQKHYLASIIQARWKGRRQRQIYLETYAKIVRGQTYIRRYLAIQERKRRRAAADKIRFFIKGFITRQDEPSECNKSFIEHTKRHWLNKLAKSLPTTFMNHTWIPAPKHCLEASSILRRLHKLHLARLYRVALSPEKKKQFELKVLSQDTFKGHKKSYPESVGPWFMDDRISKAHATPIGNFVVTQMNSEKLHYSTPVIKYDRRGYKPRERFFLLTDKAVYLLDGKTYKQKHRLPLEKVDFCITSERDGIMLIRIPLELKKDKGDLILDVPDIIECCIWILDVTKNRTIVNIVETGSLSHNLVRGKTGVIEIQTGPQPSITRAKSGNLLVVSIVAARFERILNRKNFFFSFFFNLVFQ</sequence>
<evidence type="ECO:0000259" key="13">
    <source>
        <dbReference type="PROSITE" id="PS51757"/>
    </source>
</evidence>
<dbReference type="GO" id="GO:0007368">
    <property type="term" value="P:determination of left/right symmetry"/>
    <property type="evidence" value="ECO:0007669"/>
    <property type="project" value="UniProtKB-ARBA"/>
</dbReference>
<evidence type="ECO:0000259" key="12">
    <source>
        <dbReference type="PROSITE" id="PS51456"/>
    </source>
</evidence>
<dbReference type="FunFam" id="1.10.10.820:FF:000001">
    <property type="entry name" value="Myosin heavy chain"/>
    <property type="match status" value="1"/>
</dbReference>
<evidence type="ECO:0000256" key="2">
    <source>
        <dbReference type="ARBA" id="ARBA00008314"/>
    </source>
</evidence>
<keyword evidence="9 10" id="KW-0009">Actin-binding</keyword>
<name>A0A8D8CUE2_CULPI</name>
<keyword evidence="3" id="KW-0677">Repeat</keyword>
<comment type="subcellular location">
    <subcellularLocation>
        <location evidence="1">Cell membrane</location>
        <topology evidence="1">Peripheral membrane protein</topology>
        <orientation evidence="1">Cytoplasmic side</orientation>
    </subcellularLocation>
</comment>
<keyword evidence="5 10" id="KW-0067">ATP-binding</keyword>
<evidence type="ECO:0000256" key="5">
    <source>
        <dbReference type="ARBA" id="ARBA00022840"/>
    </source>
</evidence>
<proteinExistence type="inferred from homology"/>
<dbReference type="FunFam" id="3.40.850.10:FF:000101">
    <property type="entry name" value="Slow myosin heavy chain 2"/>
    <property type="match status" value="1"/>
</dbReference>
<organism evidence="14">
    <name type="scientific">Culex pipiens</name>
    <name type="common">House mosquito</name>
    <dbReference type="NCBI Taxonomy" id="7175"/>
    <lineage>
        <taxon>Eukaryota</taxon>
        <taxon>Metazoa</taxon>
        <taxon>Ecdysozoa</taxon>
        <taxon>Arthropoda</taxon>
        <taxon>Hexapoda</taxon>
        <taxon>Insecta</taxon>
        <taxon>Pterygota</taxon>
        <taxon>Neoptera</taxon>
        <taxon>Endopterygota</taxon>
        <taxon>Diptera</taxon>
        <taxon>Nematocera</taxon>
        <taxon>Culicoidea</taxon>
        <taxon>Culicidae</taxon>
        <taxon>Culicinae</taxon>
        <taxon>Culicini</taxon>
        <taxon>Culex</taxon>
        <taxon>Culex</taxon>
    </lineage>
</organism>
<dbReference type="SUPFAM" id="SSF52540">
    <property type="entry name" value="P-loop containing nucleoside triphosphate hydrolases"/>
    <property type="match status" value="1"/>
</dbReference>
<dbReference type="InterPro" id="IPR010926">
    <property type="entry name" value="Myosin_TH1"/>
</dbReference>
<dbReference type="GO" id="GO:0016459">
    <property type="term" value="C:myosin complex"/>
    <property type="evidence" value="ECO:0007669"/>
    <property type="project" value="UniProtKB-KW"/>
</dbReference>
<dbReference type="CDD" id="cd01378">
    <property type="entry name" value="MYSc_Myo1"/>
    <property type="match status" value="1"/>
</dbReference>
<evidence type="ECO:0000313" key="14">
    <source>
        <dbReference type="EMBL" id="CAG6497136.1"/>
    </source>
</evidence>
<dbReference type="Pfam" id="PF00063">
    <property type="entry name" value="Myosin_head"/>
    <property type="match status" value="1"/>
</dbReference>
<dbReference type="GO" id="GO:0000146">
    <property type="term" value="F:microfilament motor activity"/>
    <property type="evidence" value="ECO:0007669"/>
    <property type="project" value="TreeGrafter"/>
</dbReference>
<dbReference type="GO" id="GO:0005902">
    <property type="term" value="C:microvillus"/>
    <property type="evidence" value="ECO:0007669"/>
    <property type="project" value="TreeGrafter"/>
</dbReference>
<dbReference type="Gene3D" id="1.10.10.820">
    <property type="match status" value="1"/>
</dbReference>
<dbReference type="GO" id="GO:0045177">
    <property type="term" value="C:apical part of cell"/>
    <property type="evidence" value="ECO:0007669"/>
    <property type="project" value="UniProtKB-ARBA"/>
</dbReference>
<dbReference type="AlphaFoldDB" id="A0A8D8CUE2"/>
<dbReference type="Pfam" id="PF06017">
    <property type="entry name" value="Myosin_TH1"/>
    <property type="match status" value="1"/>
</dbReference>
<dbReference type="PANTHER" id="PTHR13140">
    <property type="entry name" value="MYOSIN"/>
    <property type="match status" value="1"/>
</dbReference>
<comment type="similarity">
    <text evidence="2 10">Belongs to the TRAFAC class myosin-kinesin ATPase superfamily. Myosin family.</text>
</comment>
<dbReference type="GO" id="GO:0051015">
    <property type="term" value="F:actin filament binding"/>
    <property type="evidence" value="ECO:0007669"/>
    <property type="project" value="TreeGrafter"/>
</dbReference>
<evidence type="ECO:0000256" key="6">
    <source>
        <dbReference type="ARBA" id="ARBA00023121"/>
    </source>
</evidence>
<keyword evidence="8 10" id="KW-0505">Motor protein</keyword>
<feature type="compositionally biased region" description="Polar residues" evidence="11">
    <location>
        <begin position="1"/>
        <end position="13"/>
    </location>
</feature>
<dbReference type="PRINTS" id="PR00193">
    <property type="entry name" value="MYOSINHEAVY"/>
</dbReference>
<evidence type="ECO:0000256" key="8">
    <source>
        <dbReference type="ARBA" id="ARBA00023175"/>
    </source>
</evidence>
<accession>A0A8D8CUE2</accession>
<evidence type="ECO:0000256" key="1">
    <source>
        <dbReference type="ARBA" id="ARBA00004413"/>
    </source>
</evidence>
<keyword evidence="7 10" id="KW-0518">Myosin</keyword>
<dbReference type="GO" id="GO:0007498">
    <property type="term" value="P:mesoderm development"/>
    <property type="evidence" value="ECO:0007669"/>
    <property type="project" value="UniProtKB-ARBA"/>
</dbReference>
<keyword evidence="4 10" id="KW-0547">Nucleotide-binding</keyword>
<dbReference type="GO" id="GO:0005524">
    <property type="term" value="F:ATP binding"/>
    <property type="evidence" value="ECO:0007669"/>
    <property type="project" value="UniProtKB-UniRule"/>
</dbReference>
<dbReference type="Gene3D" id="3.40.850.10">
    <property type="entry name" value="Kinesin motor domain"/>
    <property type="match status" value="1"/>
</dbReference>
<evidence type="ECO:0000256" key="9">
    <source>
        <dbReference type="ARBA" id="ARBA00023203"/>
    </source>
</evidence>
<dbReference type="SMART" id="SM00242">
    <property type="entry name" value="MYSc"/>
    <property type="match status" value="1"/>
</dbReference>
<dbReference type="GO" id="GO:0005886">
    <property type="term" value="C:plasma membrane"/>
    <property type="evidence" value="ECO:0007669"/>
    <property type="project" value="UniProtKB-SubCell"/>
</dbReference>
<dbReference type="InterPro" id="IPR036961">
    <property type="entry name" value="Kinesin_motor_dom_sf"/>
</dbReference>
<dbReference type="InterPro" id="IPR001609">
    <property type="entry name" value="Myosin_head_motor_dom-like"/>
</dbReference>
<dbReference type="Gene3D" id="1.20.120.720">
    <property type="entry name" value="Myosin VI head, motor domain, U50 subdomain"/>
    <property type="match status" value="1"/>
</dbReference>
<evidence type="ECO:0000256" key="7">
    <source>
        <dbReference type="ARBA" id="ARBA00023123"/>
    </source>
</evidence>
<dbReference type="Gene3D" id="1.20.5.4820">
    <property type="match status" value="1"/>
</dbReference>